<evidence type="ECO:0000256" key="1">
    <source>
        <dbReference type="SAM" id="MobiDB-lite"/>
    </source>
</evidence>
<feature type="compositionally biased region" description="Basic residues" evidence="1">
    <location>
        <begin position="94"/>
        <end position="109"/>
    </location>
</feature>
<reference evidence="2" key="1">
    <citation type="submission" date="2021-02" db="EMBL/GenBank/DDBJ databases">
        <authorList>
            <person name="Dougan E. K."/>
            <person name="Rhodes N."/>
            <person name="Thang M."/>
            <person name="Chan C."/>
        </authorList>
    </citation>
    <scope>NUCLEOTIDE SEQUENCE</scope>
</reference>
<gene>
    <name evidence="2" type="ORF">PGLA1383_LOCUS5615</name>
</gene>
<proteinExistence type="predicted"/>
<keyword evidence="3" id="KW-1185">Reference proteome</keyword>
<dbReference type="Proteomes" id="UP000654075">
    <property type="component" value="Unassembled WGS sequence"/>
</dbReference>
<evidence type="ECO:0000313" key="2">
    <source>
        <dbReference type="EMBL" id="CAE8586768.1"/>
    </source>
</evidence>
<organism evidence="2 3">
    <name type="scientific">Polarella glacialis</name>
    <name type="common">Dinoflagellate</name>
    <dbReference type="NCBI Taxonomy" id="89957"/>
    <lineage>
        <taxon>Eukaryota</taxon>
        <taxon>Sar</taxon>
        <taxon>Alveolata</taxon>
        <taxon>Dinophyceae</taxon>
        <taxon>Suessiales</taxon>
        <taxon>Suessiaceae</taxon>
        <taxon>Polarella</taxon>
    </lineage>
</organism>
<dbReference type="EMBL" id="CAJNNV010002212">
    <property type="protein sequence ID" value="CAE8586768.1"/>
    <property type="molecule type" value="Genomic_DNA"/>
</dbReference>
<comment type="caution">
    <text evidence="2">The sequence shown here is derived from an EMBL/GenBank/DDBJ whole genome shotgun (WGS) entry which is preliminary data.</text>
</comment>
<evidence type="ECO:0000313" key="3">
    <source>
        <dbReference type="Proteomes" id="UP000654075"/>
    </source>
</evidence>
<protein>
    <submittedName>
        <fullName evidence="2">Uncharacterized protein</fullName>
    </submittedName>
</protein>
<accession>A0A813DKX7</accession>
<feature type="region of interest" description="Disordered" evidence="1">
    <location>
        <begin position="90"/>
        <end position="123"/>
    </location>
</feature>
<dbReference type="AlphaFoldDB" id="A0A813DKX7"/>
<name>A0A813DKX7_POLGL</name>
<sequence length="123" mass="13898">MEMQIFGSERKTLEGCSCCVSSIKPDVSILSSGLTRMFCLQICVIWNLQERNCQLFRVFTPDVSIWAIERKSRHAASRALFERPVGGALARSSEKRKTHFQRAPNKKKVIPAGPAARPENIDY</sequence>